<reference evidence="1" key="1">
    <citation type="submission" date="2018-02" db="EMBL/GenBank/DDBJ databases">
        <title>Rhizophora mucronata_Transcriptome.</title>
        <authorList>
            <person name="Meera S.P."/>
            <person name="Sreeshan A."/>
            <person name="Augustine A."/>
        </authorList>
    </citation>
    <scope>NUCLEOTIDE SEQUENCE</scope>
    <source>
        <tissue evidence="1">Leaf</tissue>
    </source>
</reference>
<protein>
    <submittedName>
        <fullName evidence="1">Uncharacterized protein</fullName>
    </submittedName>
</protein>
<sequence length="30" mass="3594">MIPDEHCQETNVFFGLNINRSNNSHLYRFP</sequence>
<proteinExistence type="predicted"/>
<evidence type="ECO:0000313" key="1">
    <source>
        <dbReference type="EMBL" id="MBX60582.1"/>
    </source>
</evidence>
<organism evidence="1">
    <name type="scientific">Rhizophora mucronata</name>
    <name type="common">Asiatic mangrove</name>
    <dbReference type="NCBI Taxonomy" id="61149"/>
    <lineage>
        <taxon>Eukaryota</taxon>
        <taxon>Viridiplantae</taxon>
        <taxon>Streptophyta</taxon>
        <taxon>Embryophyta</taxon>
        <taxon>Tracheophyta</taxon>
        <taxon>Spermatophyta</taxon>
        <taxon>Magnoliopsida</taxon>
        <taxon>eudicotyledons</taxon>
        <taxon>Gunneridae</taxon>
        <taxon>Pentapetalae</taxon>
        <taxon>rosids</taxon>
        <taxon>fabids</taxon>
        <taxon>Malpighiales</taxon>
        <taxon>Rhizophoraceae</taxon>
        <taxon>Rhizophora</taxon>
    </lineage>
</organism>
<name>A0A2P2Q0U3_RHIMU</name>
<dbReference type="AlphaFoldDB" id="A0A2P2Q0U3"/>
<accession>A0A2P2Q0U3</accession>
<dbReference type="EMBL" id="GGEC01080098">
    <property type="protein sequence ID" value="MBX60582.1"/>
    <property type="molecule type" value="Transcribed_RNA"/>
</dbReference>